<name>A0A084WBW2_ANOSI</name>
<dbReference type="VEuPathDB" id="VectorBase:ASIC015799"/>
<dbReference type="EnsemblMetazoa" id="ASIC015799-RA">
    <property type="protein sequence ID" value="ASIC015799-PA"/>
    <property type="gene ID" value="ASIC015799"/>
</dbReference>
<evidence type="ECO:0000313" key="1">
    <source>
        <dbReference type="EMBL" id="KFB47706.1"/>
    </source>
</evidence>
<dbReference type="EMBL" id="KE525333">
    <property type="protein sequence ID" value="KFB47706.1"/>
    <property type="molecule type" value="Genomic_DNA"/>
</dbReference>
<keyword evidence="3" id="KW-1185">Reference proteome</keyword>
<sequence length="76" mass="8509">MPVCHIRTNIRFGRFVVVGGGGGFSFRYRSITIINFLSRVCLCDGSISHERVRPRNDGMAPASYATAVRFSRKDVE</sequence>
<dbReference type="EMBL" id="ATLV01022485">
    <property type="status" value="NOT_ANNOTATED_CDS"/>
    <property type="molecule type" value="Genomic_DNA"/>
</dbReference>
<proteinExistence type="predicted"/>
<dbReference type="AlphaFoldDB" id="A0A084WBW2"/>
<reference evidence="2" key="2">
    <citation type="submission" date="2020-05" db="UniProtKB">
        <authorList>
            <consortium name="EnsemblMetazoa"/>
        </authorList>
    </citation>
    <scope>IDENTIFICATION</scope>
</reference>
<reference evidence="1 3" key="1">
    <citation type="journal article" date="2014" name="BMC Genomics">
        <title>Genome sequence of Anopheles sinensis provides insight into genetics basis of mosquito competence for malaria parasites.</title>
        <authorList>
            <person name="Zhou D."/>
            <person name="Zhang D."/>
            <person name="Ding G."/>
            <person name="Shi L."/>
            <person name="Hou Q."/>
            <person name="Ye Y."/>
            <person name="Xu Y."/>
            <person name="Zhou H."/>
            <person name="Xiong C."/>
            <person name="Li S."/>
            <person name="Yu J."/>
            <person name="Hong S."/>
            <person name="Yu X."/>
            <person name="Zou P."/>
            <person name="Chen C."/>
            <person name="Chang X."/>
            <person name="Wang W."/>
            <person name="Lv Y."/>
            <person name="Sun Y."/>
            <person name="Ma L."/>
            <person name="Shen B."/>
            <person name="Zhu C."/>
        </authorList>
    </citation>
    <scope>NUCLEOTIDE SEQUENCE [LARGE SCALE GENOMIC DNA]</scope>
</reference>
<dbReference type="Proteomes" id="UP000030765">
    <property type="component" value="Unassembled WGS sequence"/>
</dbReference>
<organism evidence="1">
    <name type="scientific">Anopheles sinensis</name>
    <name type="common">Mosquito</name>
    <dbReference type="NCBI Taxonomy" id="74873"/>
    <lineage>
        <taxon>Eukaryota</taxon>
        <taxon>Metazoa</taxon>
        <taxon>Ecdysozoa</taxon>
        <taxon>Arthropoda</taxon>
        <taxon>Hexapoda</taxon>
        <taxon>Insecta</taxon>
        <taxon>Pterygota</taxon>
        <taxon>Neoptera</taxon>
        <taxon>Endopterygota</taxon>
        <taxon>Diptera</taxon>
        <taxon>Nematocera</taxon>
        <taxon>Culicoidea</taxon>
        <taxon>Culicidae</taxon>
        <taxon>Anophelinae</taxon>
        <taxon>Anopheles</taxon>
    </lineage>
</organism>
<evidence type="ECO:0000313" key="2">
    <source>
        <dbReference type="EnsemblMetazoa" id="ASIC015799-PA"/>
    </source>
</evidence>
<evidence type="ECO:0000313" key="3">
    <source>
        <dbReference type="Proteomes" id="UP000030765"/>
    </source>
</evidence>
<protein>
    <submittedName>
        <fullName evidence="1 2">Mixed type I polyketide synthase/nonribosomal peptide synthetase</fullName>
    </submittedName>
</protein>
<accession>A0A084WBW2</accession>
<gene>
    <name evidence="1" type="ORF">ZHAS_00015799</name>
</gene>